<dbReference type="Proteomes" id="UP000030585">
    <property type="component" value="Unassembled WGS sequence"/>
</dbReference>
<feature type="compositionally biased region" description="Basic residues" evidence="1">
    <location>
        <begin position="28"/>
        <end position="40"/>
    </location>
</feature>
<feature type="region of interest" description="Disordered" evidence="1">
    <location>
        <begin position="28"/>
        <end position="54"/>
    </location>
</feature>
<organism evidence="2 3">
    <name type="scientific">Xanthomonas citri pv. fuscans</name>
    <dbReference type="NCBI Taxonomy" id="366649"/>
    <lineage>
        <taxon>Bacteria</taxon>
        <taxon>Pseudomonadati</taxon>
        <taxon>Pseudomonadota</taxon>
        <taxon>Gammaproteobacteria</taxon>
        <taxon>Lysobacterales</taxon>
        <taxon>Lysobacteraceae</taxon>
        <taxon>Xanthomonas</taxon>
    </lineage>
</organism>
<reference evidence="3" key="1">
    <citation type="submission" date="2015-04" db="EMBL/GenBank/DDBJ databases">
        <title>Genome sequencing of pathogens of bean.</title>
        <authorList>
            <person name="Harrison J."/>
            <person name="Aritua V."/>
            <person name="Sapp M."/>
            <person name="Smith J."/>
            <person name="Studholme D.J."/>
        </authorList>
    </citation>
    <scope>NUCLEOTIDE SEQUENCE [LARGE SCALE GENOMIC DNA]</scope>
    <source>
        <strain evidence="3">NCPPB 1058</strain>
    </source>
</reference>
<accession>A0AB34QC39</accession>
<proteinExistence type="predicted"/>
<comment type="caution">
    <text evidence="2">The sequence shown here is derived from an EMBL/GenBank/DDBJ whole genome shotgun (WGS) entry which is preliminary data.</text>
</comment>
<gene>
    <name evidence="2" type="ORF">NY98_04495</name>
</gene>
<evidence type="ECO:0000313" key="3">
    <source>
        <dbReference type="Proteomes" id="UP000030585"/>
    </source>
</evidence>
<dbReference type="EMBL" id="JSEY02000075">
    <property type="protein sequence ID" value="KGU54970.1"/>
    <property type="molecule type" value="Genomic_DNA"/>
</dbReference>
<protein>
    <submittedName>
        <fullName evidence="2">Uncharacterized protein</fullName>
    </submittedName>
</protein>
<evidence type="ECO:0000256" key="1">
    <source>
        <dbReference type="SAM" id="MobiDB-lite"/>
    </source>
</evidence>
<sequence>MGKLVNIRDHAHACQWAPDARLRWARPLRRPGQGPRRRPAPPKTATSVQAVPHSRRRQFALHAAQSAGTCSRLPSRP</sequence>
<dbReference type="AlphaFoldDB" id="A0AB34QC39"/>
<name>A0AB34QC39_XANCI</name>
<evidence type="ECO:0000313" key="2">
    <source>
        <dbReference type="EMBL" id="KGU54970.1"/>
    </source>
</evidence>